<dbReference type="Proteomes" id="UP000294558">
    <property type="component" value="Unassembled WGS sequence"/>
</dbReference>
<evidence type="ECO:0000259" key="2">
    <source>
        <dbReference type="PROSITE" id="PS50883"/>
    </source>
</evidence>
<dbReference type="InterPro" id="IPR043128">
    <property type="entry name" value="Rev_trsase/Diguanyl_cyclase"/>
</dbReference>
<dbReference type="CDD" id="cd01948">
    <property type="entry name" value="EAL"/>
    <property type="match status" value="1"/>
</dbReference>
<evidence type="ECO:0000259" key="3">
    <source>
        <dbReference type="PROSITE" id="PS50887"/>
    </source>
</evidence>
<name>A0A4R7I0V5_9ACTN</name>
<feature type="domain" description="GGDEF" evidence="3">
    <location>
        <begin position="275"/>
        <end position="405"/>
    </location>
</feature>
<dbReference type="AlphaFoldDB" id="A0A4R7I0V5"/>
<organism evidence="4 5">
    <name type="scientific">Ilumatobacter fluminis</name>
    <dbReference type="NCBI Taxonomy" id="467091"/>
    <lineage>
        <taxon>Bacteria</taxon>
        <taxon>Bacillati</taxon>
        <taxon>Actinomycetota</taxon>
        <taxon>Acidimicrobiia</taxon>
        <taxon>Acidimicrobiales</taxon>
        <taxon>Ilumatobacteraceae</taxon>
        <taxon>Ilumatobacter</taxon>
    </lineage>
</organism>
<dbReference type="SMART" id="SM00267">
    <property type="entry name" value="GGDEF"/>
    <property type="match status" value="1"/>
</dbReference>
<dbReference type="GO" id="GO:0071111">
    <property type="term" value="F:cyclic-guanylate-specific phosphodiesterase activity"/>
    <property type="evidence" value="ECO:0007669"/>
    <property type="project" value="InterPro"/>
</dbReference>
<dbReference type="InterPro" id="IPR050706">
    <property type="entry name" value="Cyclic-di-GMP_PDE-like"/>
</dbReference>
<comment type="caution">
    <text evidence="4">The sequence shown here is derived from an EMBL/GenBank/DDBJ whole genome shotgun (WGS) entry which is preliminary data.</text>
</comment>
<dbReference type="EMBL" id="SOAU01000001">
    <property type="protein sequence ID" value="TDT17045.1"/>
    <property type="molecule type" value="Genomic_DNA"/>
</dbReference>
<dbReference type="InterPro" id="IPR000160">
    <property type="entry name" value="GGDEF_dom"/>
</dbReference>
<feature type="transmembrane region" description="Helical" evidence="1">
    <location>
        <begin position="156"/>
        <end position="180"/>
    </location>
</feature>
<evidence type="ECO:0000256" key="1">
    <source>
        <dbReference type="SAM" id="Phobius"/>
    </source>
</evidence>
<feature type="transmembrane region" description="Helical" evidence="1">
    <location>
        <begin position="50"/>
        <end position="70"/>
    </location>
</feature>
<feature type="transmembrane region" description="Helical" evidence="1">
    <location>
        <begin position="16"/>
        <end position="38"/>
    </location>
</feature>
<dbReference type="InterPro" id="IPR001633">
    <property type="entry name" value="EAL_dom"/>
</dbReference>
<dbReference type="Pfam" id="PF00990">
    <property type="entry name" value="GGDEF"/>
    <property type="match status" value="1"/>
</dbReference>
<proteinExistence type="predicted"/>
<dbReference type="PROSITE" id="PS50887">
    <property type="entry name" value="GGDEF"/>
    <property type="match status" value="1"/>
</dbReference>
<dbReference type="Gene3D" id="3.20.20.450">
    <property type="entry name" value="EAL domain"/>
    <property type="match status" value="1"/>
</dbReference>
<dbReference type="NCBIfam" id="TIGR00254">
    <property type="entry name" value="GGDEF"/>
    <property type="match status" value="1"/>
</dbReference>
<dbReference type="RefSeq" id="WP_133869358.1">
    <property type="nucleotide sequence ID" value="NZ_SOAU01000001.1"/>
</dbReference>
<keyword evidence="1" id="KW-0812">Transmembrane</keyword>
<evidence type="ECO:0000313" key="4">
    <source>
        <dbReference type="EMBL" id="TDT17045.1"/>
    </source>
</evidence>
<dbReference type="PANTHER" id="PTHR33121">
    <property type="entry name" value="CYCLIC DI-GMP PHOSPHODIESTERASE PDEF"/>
    <property type="match status" value="1"/>
</dbReference>
<gene>
    <name evidence="4" type="ORF">BDK89_2647</name>
</gene>
<feature type="transmembrane region" description="Helical" evidence="1">
    <location>
        <begin position="120"/>
        <end position="141"/>
    </location>
</feature>
<dbReference type="PANTHER" id="PTHR33121:SF79">
    <property type="entry name" value="CYCLIC DI-GMP PHOSPHODIESTERASE PDED-RELATED"/>
    <property type="match status" value="1"/>
</dbReference>
<dbReference type="PROSITE" id="PS50883">
    <property type="entry name" value="EAL"/>
    <property type="match status" value="1"/>
</dbReference>
<dbReference type="OrthoDB" id="23692at2"/>
<dbReference type="Pfam" id="PF00563">
    <property type="entry name" value="EAL"/>
    <property type="match status" value="1"/>
</dbReference>
<evidence type="ECO:0000313" key="5">
    <source>
        <dbReference type="Proteomes" id="UP000294558"/>
    </source>
</evidence>
<feature type="transmembrane region" description="Helical" evidence="1">
    <location>
        <begin position="200"/>
        <end position="216"/>
    </location>
</feature>
<keyword evidence="1" id="KW-1133">Transmembrane helix</keyword>
<keyword evidence="5" id="KW-1185">Reference proteome</keyword>
<dbReference type="InterPro" id="IPR029787">
    <property type="entry name" value="Nucleotide_cyclase"/>
</dbReference>
<dbReference type="SUPFAM" id="SSF141868">
    <property type="entry name" value="EAL domain-like"/>
    <property type="match status" value="1"/>
</dbReference>
<feature type="domain" description="EAL" evidence="2">
    <location>
        <begin position="414"/>
        <end position="664"/>
    </location>
</feature>
<dbReference type="CDD" id="cd01949">
    <property type="entry name" value="GGDEF"/>
    <property type="match status" value="1"/>
</dbReference>
<keyword evidence="1" id="KW-0472">Membrane</keyword>
<dbReference type="SMART" id="SM00052">
    <property type="entry name" value="EAL"/>
    <property type="match status" value="1"/>
</dbReference>
<dbReference type="SUPFAM" id="SSF55073">
    <property type="entry name" value="Nucleotide cyclase"/>
    <property type="match status" value="1"/>
</dbReference>
<accession>A0A4R7I0V5</accession>
<dbReference type="Gene3D" id="3.30.70.270">
    <property type="match status" value="1"/>
</dbReference>
<feature type="transmembrane region" description="Helical" evidence="1">
    <location>
        <begin position="82"/>
        <end position="108"/>
    </location>
</feature>
<sequence length="677" mass="73230">MITLTEPGGSLVRPGFRTIVTVSALVGLAFGVVWVQVMTEISAPIRGGDWLAFVVAAVALVVCERTPASWIRFGPIGVVTPIWLFGFAMLLLGSPSITIGIAALAASLHAVRYDALPSDVVARVASTAFSLAAAGLVLTTLDPTDTPTRLADRSWAWAGAVALAGVSIVVLNAFTAALWLSARRRTSFVALLRHGLASRVTAEGALLSLAPVWVIALDLNPVLLPLLAITTILVLRSTRHAFERAHEARHDQLTGLLNRRAFISAVDDALESRPRRAVVMLMDLNGFKDVNDRLGHQMGDALLVAFADRLESARPDNSSVARLGGDEFAILVPDHDADLAGLAGRLHAELVAPLSLQGFPVTAGVSIGVSQAPEDGIASSSLIRAADIAMYKAKRTRAAFSLHADCVDLPQHGRANLLGDLSQALERHELHVNFQPQLHTHDGTVDAVEALVRWDHPEYGRIPPDEFIGLAEQTDLIRPITDMVLRSATQGLMAGGLTTRLAVNVAPRSLEDPMFTDRLFEILAETRFPPSQLELEITERALARNAERTRYTVGKLRAQGVRISIDDFGVGYSSYQTLRMLDVDRVKIDREFVQGLLTSDRDRKIVASLIGLAHELDLDVVAEGVESQMVWHALRELDCDVVQGYGIAVPMTYIELRTWLSDLAELHASSTARSSIA</sequence>
<reference evidence="4 5" key="1">
    <citation type="submission" date="2019-03" db="EMBL/GenBank/DDBJ databases">
        <title>Sequencing the genomes of 1000 actinobacteria strains.</title>
        <authorList>
            <person name="Klenk H.-P."/>
        </authorList>
    </citation>
    <scope>NUCLEOTIDE SEQUENCE [LARGE SCALE GENOMIC DNA]</scope>
    <source>
        <strain evidence="4 5">DSM 18936</strain>
    </source>
</reference>
<dbReference type="InterPro" id="IPR035919">
    <property type="entry name" value="EAL_sf"/>
</dbReference>
<protein>
    <submittedName>
        <fullName evidence="4">Diguanylate cyclase/phosphodiesterase</fullName>
    </submittedName>
</protein>